<gene>
    <name evidence="2" type="ORF">clem_02320</name>
</gene>
<protein>
    <recommendedName>
        <fullName evidence="4">DUF1460 domain-containing protein</fullName>
    </recommendedName>
</protein>
<feature type="chain" id="PRO_5012668600" description="DUF1460 domain-containing protein" evidence="1">
    <location>
        <begin position="30"/>
        <end position="340"/>
    </location>
</feature>
<keyword evidence="1" id="KW-0732">Signal</keyword>
<evidence type="ECO:0008006" key="4">
    <source>
        <dbReference type="Google" id="ProtNLM"/>
    </source>
</evidence>
<keyword evidence="3" id="KW-1185">Reference proteome</keyword>
<evidence type="ECO:0000313" key="3">
    <source>
        <dbReference type="Proteomes" id="UP000201728"/>
    </source>
</evidence>
<dbReference type="KEGG" id="lcd:clem_02320"/>
<evidence type="ECO:0000313" key="2">
    <source>
        <dbReference type="EMBL" id="ASQ45027.1"/>
    </source>
</evidence>
<dbReference type="AlphaFoldDB" id="A0A222NZK8"/>
<sequence length="340" mass="38495">MDSFYCGIKLLQRIVFLSCLVAFSVKVTAAVHPKQEEANKTLSELYHNLHNLPKSDMAARLEVISAQFLGKEYLLGALGEGIKARFDQAPRYRTDAFDCDTYVTTVLAIALANDTTHFKQCLCRIRYENGHVAYTNRNHFTSLDWNQNNQRQGFVKDITTTFKDVHNQPVAQIAKTVIDKPSWYQHLTTKNIRLNVPSDEKEQLQRLDDLKKRGSLFSKVNSELPYIPLTALFDAKGTANNYLFSQIPNAAIIEIVRPDWNLKETIGTNLNVSHLGFAFWKNNVLYFREASTIHGRVVDVPLIEYLKEALNSPTIKGINVQVVIPQSPLPNGCTSVNKPQ</sequence>
<dbReference type="Pfam" id="PF07313">
    <property type="entry name" value="AmiA-like"/>
    <property type="match status" value="1"/>
</dbReference>
<accession>A0A222NZK8</accession>
<dbReference type="InterPro" id="IPR010846">
    <property type="entry name" value="AmiA-like"/>
</dbReference>
<dbReference type="Gene3D" id="1.10.3670.10">
    <property type="entry name" value="Putative xylanase like domain"/>
    <property type="match status" value="1"/>
</dbReference>
<dbReference type="InterPro" id="IPR038765">
    <property type="entry name" value="Papain-like_cys_pep_sf"/>
</dbReference>
<feature type="signal peptide" evidence="1">
    <location>
        <begin position="1"/>
        <end position="29"/>
    </location>
</feature>
<name>A0A222NZK8_9GAMM</name>
<proteinExistence type="predicted"/>
<organism evidence="2 3">
    <name type="scientific">Legionella clemsonensis</name>
    <dbReference type="NCBI Taxonomy" id="1867846"/>
    <lineage>
        <taxon>Bacteria</taxon>
        <taxon>Pseudomonadati</taxon>
        <taxon>Pseudomonadota</taxon>
        <taxon>Gammaproteobacteria</taxon>
        <taxon>Legionellales</taxon>
        <taxon>Legionellaceae</taxon>
        <taxon>Legionella</taxon>
    </lineage>
</organism>
<evidence type="ECO:0000256" key="1">
    <source>
        <dbReference type="SAM" id="SignalP"/>
    </source>
</evidence>
<dbReference type="RefSeq" id="WP_094090129.1">
    <property type="nucleotide sequence ID" value="NZ_CP016397.1"/>
</dbReference>
<reference evidence="3" key="1">
    <citation type="submission" date="2016-07" db="EMBL/GenBank/DDBJ databases">
        <authorList>
            <person name="Florea S."/>
            <person name="Webb J.S."/>
            <person name="Jaromczyk J."/>
            <person name="Schardl C.L."/>
        </authorList>
    </citation>
    <scope>NUCLEOTIDE SEQUENCE [LARGE SCALE GENOMIC DNA]</scope>
    <source>
        <strain evidence="3">CDC-D5610</strain>
    </source>
</reference>
<dbReference type="OrthoDB" id="8740273at2"/>
<dbReference type="Gene3D" id="1.10.287.520">
    <property type="entry name" value="Helix hairpin bin"/>
    <property type="match status" value="1"/>
</dbReference>
<dbReference type="EMBL" id="CP016397">
    <property type="protein sequence ID" value="ASQ45027.1"/>
    <property type="molecule type" value="Genomic_DNA"/>
</dbReference>
<dbReference type="SUPFAM" id="SSF54001">
    <property type="entry name" value="Cysteine proteinases"/>
    <property type="match status" value="1"/>
</dbReference>
<dbReference type="Gene3D" id="2.30.260.10">
    <property type="entry name" value="putative xylanase like domain"/>
    <property type="match status" value="1"/>
</dbReference>
<dbReference type="Proteomes" id="UP000201728">
    <property type="component" value="Chromosome"/>
</dbReference>